<protein>
    <recommendedName>
        <fullName evidence="5">ABC transporter permease</fullName>
    </recommendedName>
</protein>
<proteinExistence type="predicted"/>
<dbReference type="Proteomes" id="UP001304125">
    <property type="component" value="Chromosome"/>
</dbReference>
<accession>A0AA96FAH2</accession>
<evidence type="ECO:0000313" key="2">
    <source>
        <dbReference type="EMBL" id="WNM23750.1"/>
    </source>
</evidence>
<dbReference type="RefSeq" id="WP_313496899.1">
    <property type="nucleotide sequence ID" value="NZ_CP134879.1"/>
</dbReference>
<dbReference type="EMBL" id="CP134879">
    <property type="protein sequence ID" value="WNM23750.1"/>
    <property type="molecule type" value="Genomic_DNA"/>
</dbReference>
<feature type="transmembrane region" description="Helical" evidence="1">
    <location>
        <begin position="208"/>
        <end position="230"/>
    </location>
</feature>
<name>A0AA96F8N3_9MICO</name>
<dbReference type="AlphaFoldDB" id="A0AA96F8N3"/>
<dbReference type="KEGG" id="dcp:RN607_10305"/>
<dbReference type="EMBL" id="CP134880">
    <property type="protein sequence ID" value="WNM26589.1"/>
    <property type="molecule type" value="Genomic_DNA"/>
</dbReference>
<sequence>MSDHSPSAATSWRPVIGLALGLALLLSTMLIAFGLPAVKSGPHGIPIAIVAPDAVATQITGALEDAQPGGFDVTAAASRDAADQLIRDREVYGAFIVGADGLTVDIASAASPTVATLLTTIGTNAATQLGATATVDDIVPTTTEDPRGIGLSAGALPIALGGFIAGVATTLLLSGTARRLTAMATFAVVAGLLMMTILHFWFGSLSGSFWLTAAAATLGILATGMTVLGIESLLGRPGIAVAALLIVFLGNPLSGLTSAPEMLPTPWGAIGQLLPPGATGTLLRNVGFFDGAATLKPVLVLLAWLVLGTALLVLSQVRSRYKPAIELVPTR</sequence>
<evidence type="ECO:0008006" key="5">
    <source>
        <dbReference type="Google" id="ProtNLM"/>
    </source>
</evidence>
<keyword evidence="1" id="KW-1133">Transmembrane helix</keyword>
<dbReference type="Proteomes" id="UP001303408">
    <property type="component" value="Chromosome"/>
</dbReference>
<keyword evidence="4" id="KW-1185">Reference proteome</keyword>
<gene>
    <name evidence="2" type="ORF">RN606_10305</name>
    <name evidence="3" type="ORF">RN607_10305</name>
</gene>
<evidence type="ECO:0000313" key="3">
    <source>
        <dbReference type="EMBL" id="WNM26589.1"/>
    </source>
</evidence>
<evidence type="ECO:0000313" key="4">
    <source>
        <dbReference type="Proteomes" id="UP001304125"/>
    </source>
</evidence>
<feature type="transmembrane region" description="Helical" evidence="1">
    <location>
        <begin position="149"/>
        <end position="173"/>
    </location>
</feature>
<feature type="transmembrane region" description="Helical" evidence="1">
    <location>
        <begin position="180"/>
        <end position="202"/>
    </location>
</feature>
<evidence type="ECO:0000256" key="1">
    <source>
        <dbReference type="SAM" id="Phobius"/>
    </source>
</evidence>
<reference evidence="2 4" key="1">
    <citation type="submission" date="2023-09" db="EMBL/GenBank/DDBJ databases">
        <title>Demequina sp. a novel bacteria isolated from Capsicum annuum.</title>
        <authorList>
            <person name="Humaira Z."/>
            <person name="Lee J."/>
            <person name="Cho D."/>
        </authorList>
    </citation>
    <scope>NUCLEOTIDE SEQUENCE [LARGE SCALE GENOMIC DNA]</scope>
    <source>
        <strain evidence="2 4">OYTSA14</strain>
        <strain evidence="3">PMTSA13</strain>
    </source>
</reference>
<accession>A0AA96F8N3</accession>
<keyword evidence="1" id="KW-0472">Membrane</keyword>
<feature type="transmembrane region" description="Helical" evidence="1">
    <location>
        <begin position="237"/>
        <end position="257"/>
    </location>
</feature>
<organism evidence="2 4">
    <name type="scientific">Demequina capsici</name>
    <dbReference type="NCBI Taxonomy" id="3075620"/>
    <lineage>
        <taxon>Bacteria</taxon>
        <taxon>Bacillati</taxon>
        <taxon>Actinomycetota</taxon>
        <taxon>Actinomycetes</taxon>
        <taxon>Micrococcales</taxon>
        <taxon>Demequinaceae</taxon>
        <taxon>Demequina</taxon>
    </lineage>
</organism>
<keyword evidence="1" id="KW-0812">Transmembrane</keyword>
<feature type="transmembrane region" description="Helical" evidence="1">
    <location>
        <begin position="294"/>
        <end position="314"/>
    </location>
</feature>